<dbReference type="InterPro" id="IPR012334">
    <property type="entry name" value="Pectin_lyas_fold"/>
</dbReference>
<gene>
    <name evidence="3" type="ORF">K5L01_07355</name>
</gene>
<dbReference type="Proteomes" id="UP001431235">
    <property type="component" value="Unassembled WGS sequence"/>
</dbReference>
<dbReference type="Pfam" id="PF13018">
    <property type="entry name" value="ESPR"/>
    <property type="match status" value="1"/>
</dbReference>
<feature type="region of interest" description="Disordered" evidence="1">
    <location>
        <begin position="80"/>
        <end position="107"/>
    </location>
</feature>
<feature type="domain" description="Filamentous haemagglutinin FhaB/tRNA nuclease CdiA-like TPS" evidence="2">
    <location>
        <begin position="95"/>
        <end position="215"/>
    </location>
</feature>
<evidence type="ECO:0000313" key="4">
    <source>
        <dbReference type="Proteomes" id="UP001431235"/>
    </source>
</evidence>
<comment type="caution">
    <text evidence="3">The sequence shown here is derived from an EMBL/GenBank/DDBJ whole genome shotgun (WGS) entry which is preliminary data.</text>
</comment>
<dbReference type="SMART" id="SM00912">
    <property type="entry name" value="Haemagg_act"/>
    <property type="match status" value="1"/>
</dbReference>
<feature type="compositionally biased region" description="Polar residues" evidence="1">
    <location>
        <begin position="3031"/>
        <end position="3042"/>
    </location>
</feature>
<accession>A0ABT0SHJ6</accession>
<protein>
    <submittedName>
        <fullName evidence="3">Hemagglutinin repeat-containing protein</fullName>
    </submittedName>
</protein>
<feature type="region of interest" description="Disordered" evidence="1">
    <location>
        <begin position="3023"/>
        <end position="3042"/>
    </location>
</feature>
<dbReference type="InterPro" id="IPR024973">
    <property type="entry name" value="ESPR"/>
</dbReference>
<feature type="compositionally biased region" description="Low complexity" evidence="1">
    <location>
        <begin position="3214"/>
        <end position="3237"/>
    </location>
</feature>
<dbReference type="InterPro" id="IPR010069">
    <property type="entry name" value="CdiA_FHA1_rpt"/>
</dbReference>
<dbReference type="InterPro" id="IPR011050">
    <property type="entry name" value="Pectin_lyase_fold/virulence"/>
</dbReference>
<feature type="compositionally biased region" description="Low complexity" evidence="1">
    <location>
        <begin position="2918"/>
        <end position="2929"/>
    </location>
</feature>
<organism evidence="3 4">
    <name type="scientific">Stenotrophomonas mori</name>
    <dbReference type="NCBI Taxonomy" id="2871096"/>
    <lineage>
        <taxon>Bacteria</taxon>
        <taxon>Pseudomonadati</taxon>
        <taxon>Pseudomonadota</taxon>
        <taxon>Gammaproteobacteria</taxon>
        <taxon>Lysobacterales</taxon>
        <taxon>Lysobacteraceae</taxon>
        <taxon>Stenotrophomonas</taxon>
    </lineage>
</organism>
<dbReference type="InterPro" id="IPR025157">
    <property type="entry name" value="Hemagglutinin_rpt"/>
</dbReference>
<dbReference type="NCBIfam" id="TIGR01731">
    <property type="entry name" value="fil_hemag_20aa"/>
    <property type="match status" value="35"/>
</dbReference>
<dbReference type="NCBIfam" id="TIGR01901">
    <property type="entry name" value="adhes_NPXG"/>
    <property type="match status" value="1"/>
</dbReference>
<reference evidence="3 4" key="1">
    <citation type="submission" date="2021-08" db="EMBL/GenBank/DDBJ databases">
        <title>Novel members of of the genus Stenotrophomonas from differernt environment.</title>
        <authorList>
            <person name="Deng Y."/>
        </authorList>
    </citation>
    <scope>NUCLEOTIDE SEQUENCE [LARGE SCALE GENOMIC DNA]</scope>
    <source>
        <strain evidence="3 4">CPCC 101365</strain>
    </source>
</reference>
<feature type="compositionally biased region" description="Polar residues" evidence="1">
    <location>
        <begin position="3200"/>
        <end position="3213"/>
    </location>
</feature>
<proteinExistence type="predicted"/>
<dbReference type="EMBL" id="JAIKTS010000001">
    <property type="protein sequence ID" value="MCL7714454.1"/>
    <property type="molecule type" value="Genomic_DNA"/>
</dbReference>
<dbReference type="Pfam" id="PF13332">
    <property type="entry name" value="Fil_haemagg_2"/>
    <property type="match status" value="5"/>
</dbReference>
<dbReference type="InterPro" id="IPR008638">
    <property type="entry name" value="FhaB/CdiA-like_TPS"/>
</dbReference>
<feature type="compositionally biased region" description="Polar residues" evidence="1">
    <location>
        <begin position="90"/>
        <end position="107"/>
    </location>
</feature>
<keyword evidence="4" id="KW-1185">Reference proteome</keyword>
<dbReference type="RefSeq" id="WP_250063302.1">
    <property type="nucleotide sequence ID" value="NZ_JAIKTS010000001.1"/>
</dbReference>
<feature type="compositionally biased region" description="Gly residues" evidence="1">
    <location>
        <begin position="433"/>
        <end position="466"/>
    </location>
</feature>
<dbReference type="SUPFAM" id="SSF51126">
    <property type="entry name" value="Pectin lyase-like"/>
    <property type="match status" value="1"/>
</dbReference>
<name>A0ABT0SHJ6_9GAMM</name>
<sequence length="3692" mass="372999">MNRIYRLVFNRILGVWQVASELVKAAHGGADSGTGVSTALLRPVSFALWLALGWVGLAAPLAAAPPQARTAAVPGRIVGDRSAPPAQRPTVVTSANGTPQVNITTPSAAGVSRNSYRHFDVGSDGVILNNARNNVQTQLGGWVQGNPYLARGTARIILNEVNSADPSQLRGYVEVAGDRAQVVIANPSGIQVDGGGFLNASRVTLTTGTPIVTAGVLDGYRVDGGRIGIGGAGLDASRVDYTDIITRALDINAGLWADRLQASLGRNTVSADHGRVTAHGGGDAAPALALDVGALGGMYANRIWLVGNEHGVGVRNAGSIGAQAGELVVTVDGRLENTGALHSQQDARVAARGGIANSGTISAAREARLDTAADLDNSGGTLNALRLDLQAASLRNHGGAIEQVGAQDLYLQAAHLRNRDQGRIGTLAQQGEGEPGPGEGGATSPGGGSGGGEPGTGGGAGGGDTPGNGLLAAGRIAIHGVLDNSAGRLVAGGDIDATSHGLDNSDGNAVVRDLHVEGDGVDNQAGSLAVQRTLALDAERLDNRGGRLEVADHLEVRVDRLDNRDGRISHAGEEATALRVAGLLDNHGGMIASNAVSLDIQADRLDNGGGELRHSGRQGLTLKVDQLDGRQGRVATAGALHLTAGQVDHRGADLSAEHLQLEARTFDNRGGSVLATGSGSSAITVRDALDNSAGGLIAGNGDLALSAHLFGNAGGAVQQAGDGLLSIAAFTLLGREGSLLSNGTLTITGSTTDLRGATTSAQRINIATGDLTTAGGQLIASGGEALQLTALGTLDNRGGVVGSNGVLAIQAQDIDNHEGRISTSALGASTVAATATLDNHGGEIVSAGDLSLAATALDNRGGSVAHAGTGLLSIAARTLDGAGGTVLGNGELQLEGGTIDLRGGTTQAARIEMKADALTTAEGILVATSEERLRLRIRDALDNEEGLIAGNGALELSAGALSNRAGGIVASGQGDTRIDIAGLLDNTGGTVETNARVLDIQAARLSNERGTVAHAGDELRIATGALLGNHGTLSSAGALVLHASDVAHRQAQLSAVQLTIDTASLDNAGGRIIATGEQASSLTVTGLFDNGSGGTLAGNGDLSIHAGTFGNAGGTVQHAGEGELRIDAATLQGAGGTLLGNGTLLLSGDTLDLRDGTTSARHLAVEAGDLTTAGGQLVATGDGALALHVLGKLDNREGTIASNGVIDLHAGNWDNRQGLLQSAAQGHSALTVAGQIDNEGGAVLFSGDARIDAGSLSNRGGTVQAAGAWGLRLTVEGRLDNSGQGILASAGDLEVGAGALDNHDGTLGAGTVLDVQVEDAVDNTGGTLQAGEGLTLQADGLDNTGGTIVGAAVQVDTRGRALDNTRGLLASSAGALDIHSGALQNIAGLLQSAGDLSLDASGKTIANRQSGDAGGIVSGGLLDLRGGTLDNRGGVVSAQADAQLAVGELDNTAAGLLSSGRDLEVWATSLSNAGGTVQAGGGADLVIGGDLRNRGGLIAAAEALTVSAATVDNRDTLAATTGRPLGLQADSLQVVADRLDNRNGQLIADSQARIEVQGLLDNGGGQVSSRGQLDIGADAITNTGGTLVSGGDQTLVARVLGGDGALLSRGDLTVSLQQDFTNSGEVSASGTVALTTAGRLVNRGRLQGGSLALSADSIDNAVDGEISAADRAFLDAAHSVVNRGLIDAGTVHVDTRTLDNLGTGRIYGDHVALAADTLHNRAETIDGSTVSAVIAAREQLDLGARVLANTGEGLIYSGGAAAIGGALDGSLRAVGSAERVDNIGSVIDIADALTIDAGVLSNVRENVEVTQTTTIKAPVRLDQPAWHNNGRNDTYDIRSTSNYQAYEVYYLDPADILEDTPYITPDGYHVRKAVVRLTPQTTAYFFGRGGLHAASGERSRLYPQDGTITLYYFGRQNGQANPDQVAIGADDPFLELTGIEPGSPAFHYVDDTLTYSSAYGTCTTNCVQIWAPHAYNDPGRILIHPQGIGGSGLENNEKYRVASGTVTDDVLVPGIGADAVIRTGGKMSLTVDELVNHYGQVVAGGDLDLFGHGAQSHVENLGLTLYRTHSFDNVSYGYNGSTRHWSRPSISEEIGKVGGSIVAGGTLTVDVGDLSNLDKGRDAPNVRTGAALAGLGTHAEGSELDTSGPAIQGPARVGGRLADAVASDLPAAVAGNGGAGATGPGRQAADGAARADGTSVDGIAMGAVDTHAPGNSLFTVAVNGNGPLVETDPRFADYRNWLDSDYLLSKMGLDPANTHKRLGDGFYEQKLVREQIGELTGRRFLEGHANDEDQYRALLEAGATFAQAYGLRPGVALSAEQMAQLTSDIVWLVEQTITLADGSTTTALVPQVYLRVRPGDLNDSGALLAGTNVDLRLSGDMVNEGNIAGRQQVRIEAENIRNQAGARIEGRTVGLKALQDIDITGSQVRAGEALDVVAGGDITVASTQRTHQGAGLDATVVERVAGLYVTGGGSDGGLRVSAGGDVTLLGAQVRNAGDGLTALAAGGDLNLETLTVRSGQSVSGDERNYRRSEQVGHVASAVQGGGSVLLHAGNDVNLAAAGVAAGDALVIQAGRDITSTVVVDTSTVEQGEAGKRWSTSSSATDETVRGSTLQAGGDIALAAGRDATLTAAGVYSEEGGIALAAGRDVSLLSAQEQHDLSIDEQRTKKGFLKRKTTTTHDEWHESLAVGSTLSGESVQVAAGRDLIAQAAQIAGTGDVLLAAGRDLTLTTAENTYSEVHDKTVKKSGLFGSGGVGFTIGKQQTDTEADVTGVTHSGSTVGSLEGDVTLVAGNALSIAGSDVVALEGNITAKAKSIAITEVHDTSTAGQQTRFKQGGLTVAVSAPVLSLLQTADDLNKASKQSGGDGRMQALAAGAAALNAYNSAGALSELGQGLASGNAGDMAKSANVSVSATIGGSKSENQSKQSSSMTKGSTLQAGGDVTLIATGGGQDSNIVVRGSDISAGNDLLLLADNAITLESAQDTAEQHSSSKSSSAAIGVAATIGSGGTSFGITASASAARGNADGEDVSQRNTHVSAGNTATVISGGDTTIKGAQLSAERVVADIGGDLNIESLQDTSTYDSKSQSAGGSVTVGAGFSGSASYSSSKVSGDYASVGEQSGIFAGDGGFDIRVEGNTDLKGAVIASTQEAVDTGMNRLQTGTLTYSDIENHSDYSAKSVSLSGGYSAGGSKGGDTGSPSTTNNGSDWSWQNFNTGAQGAAAGYGSKSGSDSSTTHSGISGGSLVITDQAGQQERTGQTAEEVLAGLNRGVISGDDADGLSKAWDGQQLQQQVEAQAQITAVFGQQASKAVGDFASKKALELRLQGNEEEAAKWDEGGAYRVAAHTVMGALGGGLEGALGSGSAAAAAPYLTELTSHLPDGVKEAVGAGLAAGLGAAVGGGSGASMAFNEDANNRMLHPDAVKWIREHASEFAEQQGISEQEAYRILLVEGAAYVDQGIQDKLAHLGSYDNEAAIEFLLNNQDVYGNLAAFDGDHRNVSMFDNELGRSTQEFIDVFNTLAATAGTKDDWHMVLAPANNAFADASASQWGVAKLQAASAVAGILAAGGVAFYPMLPEWAAAGAKGASISSSIYAGTVAGKATSETWEGGSFLEAYGDNFSWARLGISATTGAVGGMYTQQMLMWSGVPVGFFPSIKTAGGLVIRVNSMLKSAAVSKAANAVVDQHENNVNEEDK</sequence>
<dbReference type="Pfam" id="PF05860">
    <property type="entry name" value="TPS"/>
    <property type="match status" value="1"/>
</dbReference>
<dbReference type="InterPro" id="IPR008619">
    <property type="entry name" value="Filamentous_hemagglutn_rpt"/>
</dbReference>
<feature type="region of interest" description="Disordered" evidence="1">
    <location>
        <begin position="427"/>
        <end position="466"/>
    </location>
</feature>
<dbReference type="Gene3D" id="2.160.20.10">
    <property type="entry name" value="Single-stranded right-handed beta-helix, Pectin lyase-like"/>
    <property type="match status" value="1"/>
</dbReference>
<feature type="region of interest" description="Disordered" evidence="1">
    <location>
        <begin position="2915"/>
        <end position="2935"/>
    </location>
</feature>
<evidence type="ECO:0000256" key="1">
    <source>
        <dbReference type="SAM" id="MobiDB-lite"/>
    </source>
</evidence>
<evidence type="ECO:0000259" key="2">
    <source>
        <dbReference type="SMART" id="SM00912"/>
    </source>
</evidence>
<dbReference type="Pfam" id="PF05594">
    <property type="entry name" value="Fil_haemagg"/>
    <property type="match status" value="15"/>
</dbReference>
<feature type="region of interest" description="Disordered" evidence="1">
    <location>
        <begin position="3185"/>
        <end position="3242"/>
    </location>
</feature>
<evidence type="ECO:0000313" key="3">
    <source>
        <dbReference type="EMBL" id="MCL7714454.1"/>
    </source>
</evidence>
<feature type="compositionally biased region" description="Gly residues" evidence="1">
    <location>
        <begin position="3185"/>
        <end position="3195"/>
    </location>
</feature>